<dbReference type="PATRIC" id="fig|411473.3.peg.1715"/>
<dbReference type="AlphaFoldDB" id="U2LY97"/>
<dbReference type="RefSeq" id="WP_021683589.1">
    <property type="nucleotide sequence ID" value="NZ_KI260492.1"/>
</dbReference>
<keyword evidence="3" id="KW-1185">Reference proteome</keyword>
<dbReference type="NCBIfam" id="TIGR04223">
    <property type="entry name" value="quorum_AgrD"/>
    <property type="match status" value="1"/>
</dbReference>
<evidence type="ECO:0000313" key="3">
    <source>
        <dbReference type="Proteomes" id="UP000016662"/>
    </source>
</evidence>
<dbReference type="HOGENOM" id="CLU_3188627_0_0_9"/>
<dbReference type="EMBL" id="AWVF01000253">
    <property type="protein sequence ID" value="ERJ94469.1"/>
    <property type="molecule type" value="Genomic_DNA"/>
</dbReference>
<dbReference type="Proteomes" id="UP000016662">
    <property type="component" value="Unassembled WGS sequence"/>
</dbReference>
<protein>
    <recommendedName>
        <fullName evidence="4">Cyclic lactone autoinducer peptide</fullName>
    </recommendedName>
</protein>
<reference evidence="2 3" key="1">
    <citation type="submission" date="2013-07" db="EMBL/GenBank/DDBJ databases">
        <authorList>
            <person name="Weinstock G."/>
            <person name="Sodergren E."/>
            <person name="Wylie T."/>
            <person name="Fulton L."/>
            <person name="Fulton R."/>
            <person name="Fronick C."/>
            <person name="O'Laughlin M."/>
            <person name="Godfrey J."/>
            <person name="Miner T."/>
            <person name="Herter B."/>
            <person name="Appelbaum E."/>
            <person name="Cordes M."/>
            <person name="Lek S."/>
            <person name="Wollam A."/>
            <person name="Pepin K.H."/>
            <person name="Palsikar V.B."/>
            <person name="Mitreva M."/>
            <person name="Wilson R.K."/>
        </authorList>
    </citation>
    <scope>NUCLEOTIDE SEQUENCE [LARGE SCALE GENOMIC DNA]</scope>
    <source>
        <strain evidence="2 3">ATCC 27760</strain>
    </source>
</reference>
<name>U2LY97_9FIRM</name>
<evidence type="ECO:0008006" key="4">
    <source>
        <dbReference type="Google" id="ProtNLM"/>
    </source>
</evidence>
<dbReference type="STRING" id="411473.RUMCAL_02076"/>
<feature type="region of interest" description="Disordered" evidence="1">
    <location>
        <begin position="26"/>
        <end position="46"/>
    </location>
</feature>
<evidence type="ECO:0000313" key="2">
    <source>
        <dbReference type="EMBL" id="ERJ94469.1"/>
    </source>
</evidence>
<organism evidence="2 3">
    <name type="scientific">Ruminococcus callidus ATCC 27760</name>
    <dbReference type="NCBI Taxonomy" id="411473"/>
    <lineage>
        <taxon>Bacteria</taxon>
        <taxon>Bacillati</taxon>
        <taxon>Bacillota</taxon>
        <taxon>Clostridia</taxon>
        <taxon>Eubacteriales</taxon>
        <taxon>Oscillospiraceae</taxon>
        <taxon>Ruminococcus</taxon>
    </lineage>
</organism>
<comment type="caution">
    <text evidence="2">The sequence shown here is derived from an EMBL/GenBank/DDBJ whole genome shotgun (WGS) entry which is preliminary data.</text>
</comment>
<evidence type="ECO:0000256" key="1">
    <source>
        <dbReference type="SAM" id="MobiDB-lite"/>
    </source>
</evidence>
<accession>U2LY97</accession>
<dbReference type="InterPro" id="IPR009229">
    <property type="entry name" value="AgrD"/>
</dbReference>
<sequence length="46" mass="4789">MSKIQNAVLKKIAGIGKSAAVKAAGTASWGSCHQPKEPKALQNLKK</sequence>
<proteinExistence type="predicted"/>
<gene>
    <name evidence="2" type="ORF">RUMCAL_02076</name>
</gene>